<dbReference type="EMBL" id="JBDIME010000025">
    <property type="protein sequence ID" value="MEN2792240.1"/>
    <property type="molecule type" value="Genomic_DNA"/>
</dbReference>
<dbReference type="InterPro" id="IPR018060">
    <property type="entry name" value="HTH_AraC"/>
</dbReference>
<dbReference type="PROSITE" id="PS01124">
    <property type="entry name" value="HTH_ARAC_FAMILY_2"/>
    <property type="match status" value="1"/>
</dbReference>
<name>A0ABU9Y8W5_9SPHN</name>
<feature type="domain" description="HTH araC/xylS-type" evidence="4">
    <location>
        <begin position="238"/>
        <end position="336"/>
    </location>
</feature>
<comment type="caution">
    <text evidence="5">The sequence shown here is derived from an EMBL/GenBank/DDBJ whole genome shotgun (WGS) entry which is preliminary data.</text>
</comment>
<dbReference type="InterPro" id="IPR032687">
    <property type="entry name" value="AraC-type_N"/>
</dbReference>
<proteinExistence type="predicted"/>
<dbReference type="Proteomes" id="UP001419910">
    <property type="component" value="Unassembled WGS sequence"/>
</dbReference>
<keyword evidence="6" id="KW-1185">Reference proteome</keyword>
<evidence type="ECO:0000259" key="4">
    <source>
        <dbReference type="PROSITE" id="PS01124"/>
    </source>
</evidence>
<evidence type="ECO:0000313" key="5">
    <source>
        <dbReference type="EMBL" id="MEN2792240.1"/>
    </source>
</evidence>
<dbReference type="Pfam" id="PF12833">
    <property type="entry name" value="HTH_18"/>
    <property type="match status" value="1"/>
</dbReference>
<dbReference type="Pfam" id="PF12625">
    <property type="entry name" value="Arabinose_bd"/>
    <property type="match status" value="1"/>
</dbReference>
<evidence type="ECO:0000256" key="2">
    <source>
        <dbReference type="ARBA" id="ARBA00023125"/>
    </source>
</evidence>
<dbReference type="InterPro" id="IPR009057">
    <property type="entry name" value="Homeodomain-like_sf"/>
</dbReference>
<dbReference type="RefSeq" id="WP_343888392.1">
    <property type="nucleotide sequence ID" value="NZ_BAAAEH010000009.1"/>
</dbReference>
<dbReference type="SMART" id="SM00342">
    <property type="entry name" value="HTH_ARAC"/>
    <property type="match status" value="1"/>
</dbReference>
<dbReference type="PANTHER" id="PTHR47894">
    <property type="entry name" value="HTH-TYPE TRANSCRIPTIONAL REGULATOR GADX"/>
    <property type="match status" value="1"/>
</dbReference>
<reference evidence="5 6" key="1">
    <citation type="submission" date="2024-05" db="EMBL/GenBank/DDBJ databases">
        <authorList>
            <person name="Liu Q."/>
            <person name="Xin Y.-H."/>
        </authorList>
    </citation>
    <scope>NUCLEOTIDE SEQUENCE [LARGE SCALE GENOMIC DNA]</scope>
    <source>
        <strain evidence="5 6">CGMCC 1.10181</strain>
    </source>
</reference>
<organism evidence="5 6">
    <name type="scientific">Sphingomonas oligophenolica</name>
    <dbReference type="NCBI Taxonomy" id="301154"/>
    <lineage>
        <taxon>Bacteria</taxon>
        <taxon>Pseudomonadati</taxon>
        <taxon>Pseudomonadota</taxon>
        <taxon>Alphaproteobacteria</taxon>
        <taxon>Sphingomonadales</taxon>
        <taxon>Sphingomonadaceae</taxon>
        <taxon>Sphingomonas</taxon>
    </lineage>
</organism>
<dbReference type="InterPro" id="IPR018062">
    <property type="entry name" value="HTH_AraC-typ_CS"/>
</dbReference>
<dbReference type="SUPFAM" id="SSF46689">
    <property type="entry name" value="Homeodomain-like"/>
    <property type="match status" value="1"/>
</dbReference>
<protein>
    <submittedName>
        <fullName evidence="5">AraC family transcriptional regulator ligand-binding domain-containing protein</fullName>
    </submittedName>
</protein>
<keyword evidence="2" id="KW-0238">DNA-binding</keyword>
<evidence type="ECO:0000256" key="3">
    <source>
        <dbReference type="ARBA" id="ARBA00023163"/>
    </source>
</evidence>
<dbReference type="PANTHER" id="PTHR47894:SF4">
    <property type="entry name" value="HTH-TYPE TRANSCRIPTIONAL REGULATOR GADX"/>
    <property type="match status" value="1"/>
</dbReference>
<evidence type="ECO:0000313" key="6">
    <source>
        <dbReference type="Proteomes" id="UP001419910"/>
    </source>
</evidence>
<accession>A0ABU9Y8W5</accession>
<sequence>MDTTPCAGQTRAANLTGFSSYARRKGADPRRILERHGIETRALTDPDTHVNCQSLVDVFEYCSTIFEDPLFGLHFAAGQAPEVFGCITALCRSAPDLRTAISCLIDYVPIVHSPEAALELVESAETAELRWGVNSNLGVNDQANQQALMLIVKLLRSVGGPDFALSHVEIAVDARPSDVAEIEDIVGCRIRNRAPNNAIGFPKHALEMPIPSANRLLYRLLGGYLDRVKQANRITLTDRVRNYIRGALPTGTCSIERCADKLGMSVRTLQDRLAHDGGSFTQVMEQQRMTLAEIYLRRENATLDEVAEWLGYGEQTSFGRAFKRWTGTTPRKFRQT</sequence>
<keyword evidence="1" id="KW-0805">Transcription regulation</keyword>
<dbReference type="Gene3D" id="1.10.10.60">
    <property type="entry name" value="Homeodomain-like"/>
    <property type="match status" value="1"/>
</dbReference>
<gene>
    <name evidence="5" type="ORF">ABC974_21595</name>
</gene>
<keyword evidence="3" id="KW-0804">Transcription</keyword>
<evidence type="ECO:0000256" key="1">
    <source>
        <dbReference type="ARBA" id="ARBA00023015"/>
    </source>
</evidence>
<dbReference type="PROSITE" id="PS00041">
    <property type="entry name" value="HTH_ARAC_FAMILY_1"/>
    <property type="match status" value="1"/>
</dbReference>